<protein>
    <submittedName>
        <fullName evidence="1">Uncharacterized protein</fullName>
    </submittedName>
</protein>
<keyword evidence="2" id="KW-1185">Reference proteome</keyword>
<proteinExistence type="predicted"/>
<dbReference type="EMBL" id="JAINUG010000067">
    <property type="protein sequence ID" value="KAJ8401918.1"/>
    <property type="molecule type" value="Genomic_DNA"/>
</dbReference>
<accession>A0AAD7SG83</accession>
<reference evidence="1" key="1">
    <citation type="journal article" date="2023" name="Science">
        <title>Genome structures resolve the early diversification of teleost fishes.</title>
        <authorList>
            <person name="Parey E."/>
            <person name="Louis A."/>
            <person name="Montfort J."/>
            <person name="Bouchez O."/>
            <person name="Roques C."/>
            <person name="Iampietro C."/>
            <person name="Lluch J."/>
            <person name="Castinel A."/>
            <person name="Donnadieu C."/>
            <person name="Desvignes T."/>
            <person name="Floi Bucao C."/>
            <person name="Jouanno E."/>
            <person name="Wen M."/>
            <person name="Mejri S."/>
            <person name="Dirks R."/>
            <person name="Jansen H."/>
            <person name="Henkel C."/>
            <person name="Chen W.J."/>
            <person name="Zahm M."/>
            <person name="Cabau C."/>
            <person name="Klopp C."/>
            <person name="Thompson A.W."/>
            <person name="Robinson-Rechavi M."/>
            <person name="Braasch I."/>
            <person name="Lecointre G."/>
            <person name="Bobe J."/>
            <person name="Postlethwait J.H."/>
            <person name="Berthelot C."/>
            <person name="Roest Crollius H."/>
            <person name="Guiguen Y."/>
        </authorList>
    </citation>
    <scope>NUCLEOTIDE SEQUENCE</scope>
    <source>
        <strain evidence="1">NC1722</strain>
    </source>
</reference>
<comment type="caution">
    <text evidence="1">The sequence shown here is derived from an EMBL/GenBank/DDBJ whole genome shotgun (WGS) entry which is preliminary data.</text>
</comment>
<dbReference type="PANTHER" id="PTHR45913">
    <property type="entry name" value="EPM2A-INTERACTING PROTEIN 1"/>
    <property type="match status" value="1"/>
</dbReference>
<organism evidence="1 2">
    <name type="scientific">Aldrovandia affinis</name>
    <dbReference type="NCBI Taxonomy" id="143900"/>
    <lineage>
        <taxon>Eukaryota</taxon>
        <taxon>Metazoa</taxon>
        <taxon>Chordata</taxon>
        <taxon>Craniata</taxon>
        <taxon>Vertebrata</taxon>
        <taxon>Euteleostomi</taxon>
        <taxon>Actinopterygii</taxon>
        <taxon>Neopterygii</taxon>
        <taxon>Teleostei</taxon>
        <taxon>Notacanthiformes</taxon>
        <taxon>Halosauridae</taxon>
        <taxon>Aldrovandia</taxon>
    </lineage>
</organism>
<dbReference type="PANTHER" id="PTHR45913:SF21">
    <property type="entry name" value="DUF4371 DOMAIN-CONTAINING PROTEIN"/>
    <property type="match status" value="1"/>
</dbReference>
<name>A0AAD7SG83_9TELE</name>
<dbReference type="Proteomes" id="UP001221898">
    <property type="component" value="Unassembled WGS sequence"/>
</dbReference>
<evidence type="ECO:0000313" key="1">
    <source>
        <dbReference type="EMBL" id="KAJ8401918.1"/>
    </source>
</evidence>
<dbReference type="AlphaFoldDB" id="A0AAD7SG83"/>
<evidence type="ECO:0000313" key="2">
    <source>
        <dbReference type="Proteomes" id="UP001221898"/>
    </source>
</evidence>
<sequence>MRAALLLMKRGIVGCGISLAVKLLEICVRARFSPATAPAGPSVPSLSPYRTPPPLGTQPWRVHGAQTGHCCHISGLPMGLRSLENAPLFHFQRLSGELKDVMDKIMKIINFVRGTSSTQHRLFRQLVSESLHNDVRWLSKGKVLERFCELLDQVVDFLRKSSS</sequence>
<gene>
    <name evidence="1" type="ORF">AAFF_G00374990</name>
</gene>